<comment type="caution">
    <text evidence="1">The sequence shown here is derived from an EMBL/GenBank/DDBJ whole genome shotgun (WGS) entry which is preliminary data.</text>
</comment>
<proteinExistence type="predicted"/>
<organism evidence="1 2">
    <name type="scientific">Gymnopilus junonius</name>
    <name type="common">Spectacular rustgill mushroom</name>
    <name type="synonym">Gymnopilus spectabilis subsp. junonius</name>
    <dbReference type="NCBI Taxonomy" id="109634"/>
    <lineage>
        <taxon>Eukaryota</taxon>
        <taxon>Fungi</taxon>
        <taxon>Dikarya</taxon>
        <taxon>Basidiomycota</taxon>
        <taxon>Agaricomycotina</taxon>
        <taxon>Agaricomycetes</taxon>
        <taxon>Agaricomycetidae</taxon>
        <taxon>Agaricales</taxon>
        <taxon>Agaricineae</taxon>
        <taxon>Hymenogastraceae</taxon>
        <taxon>Gymnopilus</taxon>
    </lineage>
</organism>
<gene>
    <name evidence="1" type="ORF">CPB84DRAFT_1747851</name>
</gene>
<dbReference type="Proteomes" id="UP000724874">
    <property type="component" value="Unassembled WGS sequence"/>
</dbReference>
<dbReference type="AlphaFoldDB" id="A0A9P5TLJ6"/>
<dbReference type="EMBL" id="JADNYJ010000053">
    <property type="protein sequence ID" value="KAF8899495.1"/>
    <property type="molecule type" value="Genomic_DNA"/>
</dbReference>
<accession>A0A9P5TLJ6</accession>
<evidence type="ECO:0000313" key="2">
    <source>
        <dbReference type="Proteomes" id="UP000724874"/>
    </source>
</evidence>
<keyword evidence="2" id="KW-1185">Reference proteome</keyword>
<reference evidence="1" key="1">
    <citation type="submission" date="2020-11" db="EMBL/GenBank/DDBJ databases">
        <authorList>
            <consortium name="DOE Joint Genome Institute"/>
            <person name="Ahrendt S."/>
            <person name="Riley R."/>
            <person name="Andreopoulos W."/>
            <person name="LaButti K."/>
            <person name="Pangilinan J."/>
            <person name="Ruiz-duenas F.J."/>
            <person name="Barrasa J.M."/>
            <person name="Sanchez-Garcia M."/>
            <person name="Camarero S."/>
            <person name="Miyauchi S."/>
            <person name="Serrano A."/>
            <person name="Linde D."/>
            <person name="Babiker R."/>
            <person name="Drula E."/>
            <person name="Ayuso-Fernandez I."/>
            <person name="Pacheco R."/>
            <person name="Padilla G."/>
            <person name="Ferreira P."/>
            <person name="Barriuso J."/>
            <person name="Kellner H."/>
            <person name="Castanera R."/>
            <person name="Alfaro M."/>
            <person name="Ramirez L."/>
            <person name="Pisabarro A.G."/>
            <person name="Kuo A."/>
            <person name="Tritt A."/>
            <person name="Lipzen A."/>
            <person name="He G."/>
            <person name="Yan M."/>
            <person name="Ng V."/>
            <person name="Cullen D."/>
            <person name="Martin F."/>
            <person name="Rosso M.-N."/>
            <person name="Henrissat B."/>
            <person name="Hibbett D."/>
            <person name="Martinez A.T."/>
            <person name="Grigoriev I.V."/>
        </authorList>
    </citation>
    <scope>NUCLEOTIDE SEQUENCE</scope>
    <source>
        <strain evidence="1">AH 44721</strain>
    </source>
</reference>
<sequence>MEYKWMGQKFKQEGIGQLPDEAMANRGVGSFPPFLALVRISGRTMTADGAFSGMFGNSTVRAPNATAERQGSGAGFGISQAALGTPSPTSVARLHCVSITLSSFRRFMILLAWYGVA</sequence>
<evidence type="ECO:0000313" key="1">
    <source>
        <dbReference type="EMBL" id="KAF8899495.1"/>
    </source>
</evidence>
<name>A0A9P5TLJ6_GYMJU</name>
<protein>
    <submittedName>
        <fullName evidence="1">Uncharacterized protein</fullName>
    </submittedName>
</protein>